<accession>A0A9W4S2R8</accession>
<gene>
    <name evidence="1" type="ORF">CGXH109_LOCUS110763</name>
</gene>
<dbReference type="Proteomes" id="UP001152533">
    <property type="component" value="Unassembled WGS sequence"/>
</dbReference>
<dbReference type="EMBL" id="CAMGZC010001179">
    <property type="protein sequence ID" value="CAI0651836.1"/>
    <property type="molecule type" value="Genomic_DNA"/>
</dbReference>
<sequence>MDYASNKLEIQTLSSADKSNQPAQERYNEKLTTFRLMAEGYSDVLLNSLETVKAFLMALWEERMHTAVDDVAVDSSEAIQAA</sequence>
<evidence type="ECO:0000313" key="1">
    <source>
        <dbReference type="EMBL" id="CAI0651836.1"/>
    </source>
</evidence>
<name>A0A9W4S2R8_9PEZI</name>
<keyword evidence="2" id="KW-1185">Reference proteome</keyword>
<proteinExistence type="predicted"/>
<evidence type="ECO:0000313" key="2">
    <source>
        <dbReference type="Proteomes" id="UP001152533"/>
    </source>
</evidence>
<organism evidence="1 2">
    <name type="scientific">Colletotrichum noveboracense</name>
    <dbReference type="NCBI Taxonomy" id="2664923"/>
    <lineage>
        <taxon>Eukaryota</taxon>
        <taxon>Fungi</taxon>
        <taxon>Dikarya</taxon>
        <taxon>Ascomycota</taxon>
        <taxon>Pezizomycotina</taxon>
        <taxon>Sordariomycetes</taxon>
        <taxon>Hypocreomycetidae</taxon>
        <taxon>Glomerellales</taxon>
        <taxon>Glomerellaceae</taxon>
        <taxon>Colletotrichum</taxon>
        <taxon>Colletotrichum gloeosporioides species complex</taxon>
    </lineage>
</organism>
<reference evidence="1" key="1">
    <citation type="submission" date="2022-08" db="EMBL/GenBank/DDBJ databases">
        <authorList>
            <person name="Giroux E."/>
            <person name="Giroux E."/>
        </authorList>
    </citation>
    <scope>NUCLEOTIDE SEQUENCE</scope>
    <source>
        <strain evidence="1">H1091258</strain>
    </source>
</reference>
<protein>
    <submittedName>
        <fullName evidence="1">Uncharacterized protein</fullName>
    </submittedName>
</protein>
<dbReference type="AlphaFoldDB" id="A0A9W4S2R8"/>
<comment type="caution">
    <text evidence="1">The sequence shown here is derived from an EMBL/GenBank/DDBJ whole genome shotgun (WGS) entry which is preliminary data.</text>
</comment>